<dbReference type="PANTHER" id="PTHR43211">
    <property type="entry name" value="FUMARYLACETOACETATE HYDROLASE"/>
    <property type="match status" value="1"/>
</dbReference>
<sequence length="331" mass="37046">MRLITYARHDRQFLGAWINQDAQIVDLHHAATLRKLAELQPFKSMLDLIEAGDLAWDEARALIADAPSEALLHSRDITLLPPLPRPVQMRDFLCFEGHLIGAFKGIAKLAAQLSENPEQRMREIETRNDWPIPEIWYRQPIYYTANRLAIAAPEEDIVRPHYSRFFDFELEFAAVIGKGGRNIAREEARSHIFGYTIYNDWSARDEQTQVMQGMLGPGKAKDFDQGVTLGPCIVTADELPDPYDAIMKARVNGEQWSLGNSGDMYHKFEDCIADVTRSQTLFAGEVIGSGTVATGCGLEHMRFLADGDVVELEVSGIGVLRNRVVGSTQTG</sequence>
<dbReference type="EMBL" id="JACIJC010000001">
    <property type="protein sequence ID" value="MBB5684895.1"/>
    <property type="molecule type" value="Genomic_DNA"/>
</dbReference>
<feature type="domain" description="Fumarylacetoacetase-like C-terminal" evidence="1">
    <location>
        <begin position="116"/>
        <end position="325"/>
    </location>
</feature>
<dbReference type="AlphaFoldDB" id="A0A7W9AFU5"/>
<proteinExistence type="predicted"/>
<organism evidence="2 3">
    <name type="scientific">Sphingobium boeckii</name>
    <dbReference type="NCBI Taxonomy" id="1082345"/>
    <lineage>
        <taxon>Bacteria</taxon>
        <taxon>Pseudomonadati</taxon>
        <taxon>Pseudomonadota</taxon>
        <taxon>Alphaproteobacteria</taxon>
        <taxon>Sphingomonadales</taxon>
        <taxon>Sphingomonadaceae</taxon>
        <taxon>Sphingobium</taxon>
    </lineage>
</organism>
<dbReference type="GO" id="GO:0003824">
    <property type="term" value="F:catalytic activity"/>
    <property type="evidence" value="ECO:0007669"/>
    <property type="project" value="InterPro"/>
</dbReference>
<dbReference type="Pfam" id="PF01557">
    <property type="entry name" value="FAA_hydrolase"/>
    <property type="match status" value="1"/>
</dbReference>
<evidence type="ECO:0000313" key="3">
    <source>
        <dbReference type="Proteomes" id="UP000549617"/>
    </source>
</evidence>
<reference evidence="2 3" key="1">
    <citation type="submission" date="2020-08" db="EMBL/GenBank/DDBJ databases">
        <title>Genomic Encyclopedia of Type Strains, Phase IV (KMG-IV): sequencing the most valuable type-strain genomes for metagenomic binning, comparative biology and taxonomic classification.</title>
        <authorList>
            <person name="Goeker M."/>
        </authorList>
    </citation>
    <scope>NUCLEOTIDE SEQUENCE [LARGE SCALE GENOMIC DNA]</scope>
    <source>
        <strain evidence="2 3">DSM 25079</strain>
    </source>
</reference>
<dbReference type="InterPro" id="IPR011234">
    <property type="entry name" value="Fumarylacetoacetase-like_C"/>
</dbReference>
<keyword evidence="3" id="KW-1185">Reference proteome</keyword>
<dbReference type="Proteomes" id="UP000549617">
    <property type="component" value="Unassembled WGS sequence"/>
</dbReference>
<name>A0A7W9AFU5_9SPHN</name>
<evidence type="ECO:0000259" key="1">
    <source>
        <dbReference type="Pfam" id="PF01557"/>
    </source>
</evidence>
<dbReference type="RefSeq" id="WP_184015602.1">
    <property type="nucleotide sequence ID" value="NZ_JACIJC010000001.1"/>
</dbReference>
<dbReference type="PANTHER" id="PTHR43211:SF1">
    <property type="entry name" value="BLL6422 PROTEIN"/>
    <property type="match status" value="1"/>
</dbReference>
<accession>A0A7W9AFU5</accession>
<dbReference type="SUPFAM" id="SSF56529">
    <property type="entry name" value="FAH"/>
    <property type="match status" value="1"/>
</dbReference>
<dbReference type="InterPro" id="IPR036663">
    <property type="entry name" value="Fumarylacetoacetase_C_sf"/>
</dbReference>
<protein>
    <submittedName>
        <fullName evidence="2">2-keto-4-pentenoate hydratase/2-oxohepta-3-ene-1,7-dioic acid hydratase in catechol pathway</fullName>
    </submittedName>
</protein>
<comment type="caution">
    <text evidence="2">The sequence shown here is derived from an EMBL/GenBank/DDBJ whole genome shotgun (WGS) entry which is preliminary data.</text>
</comment>
<gene>
    <name evidence="2" type="ORF">FHS49_000886</name>
</gene>
<dbReference type="Gene3D" id="3.90.850.10">
    <property type="entry name" value="Fumarylacetoacetase-like, C-terminal domain"/>
    <property type="match status" value="1"/>
</dbReference>
<evidence type="ECO:0000313" key="2">
    <source>
        <dbReference type="EMBL" id="MBB5684895.1"/>
    </source>
</evidence>